<dbReference type="PANTHER" id="PTHR43308">
    <property type="entry name" value="OUTER MEMBRANE PROTEIN ALPHA-RELATED"/>
    <property type="match status" value="1"/>
</dbReference>
<protein>
    <submittedName>
        <fullName evidence="4">S-layer homology domain-containing protein</fullName>
    </submittedName>
</protein>
<organism evidence="4 5">
    <name type="scientific">Pelosinus baikalensis</name>
    <dbReference type="NCBI Taxonomy" id="2892015"/>
    <lineage>
        <taxon>Bacteria</taxon>
        <taxon>Bacillati</taxon>
        <taxon>Bacillota</taxon>
        <taxon>Negativicutes</taxon>
        <taxon>Selenomonadales</taxon>
        <taxon>Sporomusaceae</taxon>
        <taxon>Pelosinus</taxon>
    </lineage>
</organism>
<gene>
    <name evidence="4" type="ORF">LMF89_23150</name>
</gene>
<dbReference type="PANTHER" id="PTHR43308:SF1">
    <property type="entry name" value="OUTER MEMBRANE PROTEIN ALPHA"/>
    <property type="match status" value="1"/>
</dbReference>
<reference evidence="4" key="1">
    <citation type="submission" date="2021-11" db="EMBL/GenBank/DDBJ databases">
        <title>Description of a new species Pelosinus isolated from the bottom sediments of Lake Baikal.</title>
        <authorList>
            <person name="Zakharyuk A."/>
        </authorList>
    </citation>
    <scope>NUCLEOTIDE SEQUENCE</scope>
    <source>
        <strain evidence="4">Bkl1</strain>
    </source>
</reference>
<name>A0ABS8I0B9_9FIRM</name>
<dbReference type="SUPFAM" id="SSF56935">
    <property type="entry name" value="Porins"/>
    <property type="match status" value="1"/>
</dbReference>
<dbReference type="Pfam" id="PF00395">
    <property type="entry name" value="SLH"/>
    <property type="match status" value="1"/>
</dbReference>
<dbReference type="EMBL" id="JAJHJB010000054">
    <property type="protein sequence ID" value="MCC5468239.1"/>
    <property type="molecule type" value="Genomic_DNA"/>
</dbReference>
<dbReference type="InterPro" id="IPR051465">
    <property type="entry name" value="Cell_Envelope_Struct_Comp"/>
</dbReference>
<dbReference type="Proteomes" id="UP001165492">
    <property type="component" value="Unassembled WGS sequence"/>
</dbReference>
<keyword evidence="1" id="KW-0175">Coiled coil</keyword>
<evidence type="ECO:0000313" key="5">
    <source>
        <dbReference type="Proteomes" id="UP001165492"/>
    </source>
</evidence>
<keyword evidence="5" id="KW-1185">Reference proteome</keyword>
<dbReference type="PROSITE" id="PS51272">
    <property type="entry name" value="SLH"/>
    <property type="match status" value="1"/>
</dbReference>
<proteinExistence type="predicted"/>
<evidence type="ECO:0000256" key="2">
    <source>
        <dbReference type="SAM" id="SignalP"/>
    </source>
</evidence>
<feature type="chain" id="PRO_5046072951" evidence="2">
    <location>
        <begin position="23"/>
        <end position="410"/>
    </location>
</feature>
<keyword evidence="2" id="KW-0732">Signal</keyword>
<feature type="coiled-coil region" evidence="1">
    <location>
        <begin position="83"/>
        <end position="114"/>
    </location>
</feature>
<comment type="caution">
    <text evidence="4">The sequence shown here is derived from an EMBL/GenBank/DDBJ whole genome shotgun (WGS) entry which is preliminary data.</text>
</comment>
<feature type="domain" description="SLH" evidence="3">
    <location>
        <begin position="23"/>
        <end position="86"/>
    </location>
</feature>
<evidence type="ECO:0000256" key="1">
    <source>
        <dbReference type="SAM" id="Coils"/>
    </source>
</evidence>
<dbReference type="RefSeq" id="WP_229537107.1">
    <property type="nucleotide sequence ID" value="NZ_JAJHJB010000054.1"/>
</dbReference>
<sequence>MNKKMIASVVAACVLSVGTAFASTNPFADVSPNDWSYGAVKNLAQAGLIDGYSDGTFKGDKSITRYEMAQLVGKAIYRSDKANAEQKAAIEKLATEYKDELQNLGVRMDNLEKKTAGVNDWKINGWAQTENTYGHTYGNKNLHEYNMQVRIRVQKPINDKLNVLYELKNKDYLDNASGTKDTSWRTRQNFFTYKASPDTTINIGKKVYWLANGLFMDDTVRGVDITTKLSDKLTFFGLLGRYEGNIDSTIAYGTIGGKFGNFDLGVHYMTGSKTIINKSIGTSIPAVTAGYTLPSGLNISGGYAENTKADDNNKMYKLQLWKTINKDELILQYWKQEGNLNLPAENGDHLTWWGNEYGVLGGNQGFKGYRAIVVHHINPQLYTETWYGDYKNLVTNERAKKYGWDVTISF</sequence>
<evidence type="ECO:0000313" key="4">
    <source>
        <dbReference type="EMBL" id="MCC5468239.1"/>
    </source>
</evidence>
<accession>A0ABS8I0B9</accession>
<dbReference type="InterPro" id="IPR001119">
    <property type="entry name" value="SLH_dom"/>
</dbReference>
<evidence type="ECO:0000259" key="3">
    <source>
        <dbReference type="PROSITE" id="PS51272"/>
    </source>
</evidence>
<feature type="signal peptide" evidence="2">
    <location>
        <begin position="1"/>
        <end position="22"/>
    </location>
</feature>